<dbReference type="GO" id="GO:0022857">
    <property type="term" value="F:transmembrane transporter activity"/>
    <property type="evidence" value="ECO:0007669"/>
    <property type="project" value="InterPro"/>
</dbReference>
<keyword evidence="10" id="KW-1185">Reference proteome</keyword>
<dbReference type="PROSITE" id="PS50850">
    <property type="entry name" value="MFS"/>
    <property type="match status" value="1"/>
</dbReference>
<evidence type="ECO:0000313" key="9">
    <source>
        <dbReference type="EMBL" id="SEQ60328.1"/>
    </source>
</evidence>
<evidence type="ECO:0000256" key="5">
    <source>
        <dbReference type="ARBA" id="ARBA00022989"/>
    </source>
</evidence>
<evidence type="ECO:0000313" key="10">
    <source>
        <dbReference type="Proteomes" id="UP000198556"/>
    </source>
</evidence>
<evidence type="ECO:0000256" key="1">
    <source>
        <dbReference type="ARBA" id="ARBA00004651"/>
    </source>
</evidence>
<dbReference type="InterPro" id="IPR011701">
    <property type="entry name" value="MFS"/>
</dbReference>
<feature type="transmembrane region" description="Helical" evidence="7">
    <location>
        <begin position="399"/>
        <end position="418"/>
    </location>
</feature>
<evidence type="ECO:0000256" key="7">
    <source>
        <dbReference type="SAM" id="Phobius"/>
    </source>
</evidence>
<dbReference type="RefSeq" id="WP_218138901.1">
    <property type="nucleotide sequence ID" value="NZ_FOGF01000002.1"/>
</dbReference>
<evidence type="ECO:0000259" key="8">
    <source>
        <dbReference type="PROSITE" id="PS50850"/>
    </source>
</evidence>
<dbReference type="PANTHER" id="PTHR43124:SF3">
    <property type="entry name" value="CHLORAMPHENICOL EFFLUX PUMP RV0191"/>
    <property type="match status" value="1"/>
</dbReference>
<dbReference type="STRING" id="137733.SAMN05421767_10268"/>
<feature type="domain" description="Major facilitator superfamily (MFS) profile" evidence="8">
    <location>
        <begin position="234"/>
        <end position="427"/>
    </location>
</feature>
<evidence type="ECO:0000256" key="6">
    <source>
        <dbReference type="ARBA" id="ARBA00023136"/>
    </source>
</evidence>
<feature type="transmembrane region" description="Helical" evidence="7">
    <location>
        <begin position="33"/>
        <end position="50"/>
    </location>
</feature>
<dbReference type="Pfam" id="PF07690">
    <property type="entry name" value="MFS_1"/>
    <property type="match status" value="1"/>
</dbReference>
<dbReference type="GO" id="GO:0005886">
    <property type="term" value="C:plasma membrane"/>
    <property type="evidence" value="ECO:0007669"/>
    <property type="project" value="UniProtKB-SubCell"/>
</dbReference>
<reference evidence="9 10" key="1">
    <citation type="submission" date="2016-10" db="EMBL/GenBank/DDBJ databases">
        <authorList>
            <person name="de Groot N.N."/>
        </authorList>
    </citation>
    <scope>NUCLEOTIDE SEQUENCE [LARGE SCALE GENOMIC DNA]</scope>
    <source>
        <strain evidence="9 10">DSM 15827</strain>
    </source>
</reference>
<protein>
    <submittedName>
        <fullName evidence="9">Predicted arabinose efflux permease, MFS family</fullName>
    </submittedName>
</protein>
<evidence type="ECO:0000256" key="3">
    <source>
        <dbReference type="ARBA" id="ARBA00022475"/>
    </source>
</evidence>
<feature type="transmembrane region" description="Helical" evidence="7">
    <location>
        <begin position="270"/>
        <end position="294"/>
    </location>
</feature>
<keyword evidence="3" id="KW-1003">Cell membrane</keyword>
<dbReference type="AlphaFoldDB" id="A0A1H9HDK4"/>
<gene>
    <name evidence="9" type="ORF">SAMN05421767_10268</name>
</gene>
<comment type="subcellular location">
    <subcellularLocation>
        <location evidence="1">Cell membrane</location>
        <topology evidence="1">Multi-pass membrane protein</topology>
    </subcellularLocation>
</comment>
<feature type="transmembrane region" description="Helical" evidence="7">
    <location>
        <begin position="335"/>
        <end position="353"/>
    </location>
</feature>
<feature type="transmembrane region" description="Helical" evidence="7">
    <location>
        <begin position="6"/>
        <end position="21"/>
    </location>
</feature>
<organism evidence="9 10">
    <name type="scientific">Granulicatella balaenopterae</name>
    <dbReference type="NCBI Taxonomy" id="137733"/>
    <lineage>
        <taxon>Bacteria</taxon>
        <taxon>Bacillati</taxon>
        <taxon>Bacillota</taxon>
        <taxon>Bacilli</taxon>
        <taxon>Lactobacillales</taxon>
        <taxon>Carnobacteriaceae</taxon>
        <taxon>Granulicatella</taxon>
    </lineage>
</organism>
<name>A0A1H9HDK4_9LACT</name>
<keyword evidence="5 7" id="KW-1133">Transmembrane helix</keyword>
<sequence>MKILLSIGMIVIMLITLYFLSKRYDLTKEQKFIFGILVMFWLSLAVIRSYRKVYAISPIEEGGLGLTAMYAAQVASGYGLMSFFARFPLFIVSEAWKKRKVFIQFALVAFATTSIILFFEKSFTILYISALMMGLCATMLAMFNVIFSETFSKEKAAISVSILSIAPLMAEFCAAPIQYIFTYGSYKHYDYMWMFSAIIAIITFILTLKMKDYVPKETTSLSFGKMKKILTHKSFMGICMLAFLVSFTKFSTSGANMVAYAKIHLGMKPIMLAYLDMIFALPQLIGGILVGIYFKPKWGIRKTLSVASLIACTFFVLTMTFTNPYIFFFSYTLNGFAYGLMYNLLIGLALQYFDKEYRNLSMGVFQTFFAAGIFLGDYIYVFITQFITASFLTVSKAKVVFLMAMCLSLICFTVAQFLKEDTEIAKV</sequence>
<feature type="transmembrane region" description="Helical" evidence="7">
    <location>
        <begin position="125"/>
        <end position="146"/>
    </location>
</feature>
<feature type="transmembrane region" description="Helical" evidence="7">
    <location>
        <begin position="158"/>
        <end position="179"/>
    </location>
</feature>
<feature type="transmembrane region" description="Helical" evidence="7">
    <location>
        <begin position="191"/>
        <end position="208"/>
    </location>
</feature>
<feature type="transmembrane region" description="Helical" evidence="7">
    <location>
        <begin position="229"/>
        <end position="250"/>
    </location>
</feature>
<proteinExistence type="predicted"/>
<dbReference type="SUPFAM" id="SSF103473">
    <property type="entry name" value="MFS general substrate transporter"/>
    <property type="match status" value="1"/>
</dbReference>
<evidence type="ECO:0000256" key="4">
    <source>
        <dbReference type="ARBA" id="ARBA00022692"/>
    </source>
</evidence>
<keyword evidence="4 7" id="KW-0812">Transmembrane</keyword>
<dbReference type="EMBL" id="FOGF01000002">
    <property type="protein sequence ID" value="SEQ60328.1"/>
    <property type="molecule type" value="Genomic_DNA"/>
</dbReference>
<accession>A0A1H9HDK4</accession>
<dbReference type="Proteomes" id="UP000198556">
    <property type="component" value="Unassembled WGS sequence"/>
</dbReference>
<feature type="transmembrane region" description="Helical" evidence="7">
    <location>
        <begin position="306"/>
        <end position="329"/>
    </location>
</feature>
<keyword evidence="6 7" id="KW-0472">Membrane</keyword>
<dbReference type="PANTHER" id="PTHR43124">
    <property type="entry name" value="PURINE EFFLUX PUMP PBUE"/>
    <property type="match status" value="1"/>
</dbReference>
<feature type="transmembrane region" description="Helical" evidence="7">
    <location>
        <begin position="101"/>
        <end position="119"/>
    </location>
</feature>
<feature type="transmembrane region" description="Helical" evidence="7">
    <location>
        <begin position="70"/>
        <end position="89"/>
    </location>
</feature>
<dbReference type="Gene3D" id="1.20.1250.20">
    <property type="entry name" value="MFS general substrate transporter like domains"/>
    <property type="match status" value="1"/>
</dbReference>
<feature type="transmembrane region" description="Helical" evidence="7">
    <location>
        <begin position="365"/>
        <end position="387"/>
    </location>
</feature>
<dbReference type="InterPro" id="IPR036259">
    <property type="entry name" value="MFS_trans_sf"/>
</dbReference>
<evidence type="ECO:0000256" key="2">
    <source>
        <dbReference type="ARBA" id="ARBA00022448"/>
    </source>
</evidence>
<dbReference type="InterPro" id="IPR020846">
    <property type="entry name" value="MFS_dom"/>
</dbReference>
<dbReference type="InterPro" id="IPR050189">
    <property type="entry name" value="MFS_Efflux_Transporters"/>
</dbReference>
<keyword evidence="2" id="KW-0813">Transport</keyword>